<evidence type="ECO:0000259" key="3">
    <source>
        <dbReference type="Pfam" id="PF00535"/>
    </source>
</evidence>
<organism evidence="4 5">
    <name type="scientific">Bifidobacterium merycicum</name>
    <dbReference type="NCBI Taxonomy" id="78345"/>
    <lineage>
        <taxon>Bacteria</taxon>
        <taxon>Bacillati</taxon>
        <taxon>Actinomycetota</taxon>
        <taxon>Actinomycetes</taxon>
        <taxon>Bifidobacteriales</taxon>
        <taxon>Bifidobacteriaceae</taxon>
        <taxon>Bifidobacterium</taxon>
    </lineage>
</organism>
<evidence type="ECO:0000313" key="4">
    <source>
        <dbReference type="EMBL" id="KFI69640.1"/>
    </source>
</evidence>
<dbReference type="GO" id="GO:0047238">
    <property type="term" value="F:glucuronosyl-N-acetylgalactosaminyl-proteoglycan 4-beta-N-acetylgalactosaminyltransferase activity"/>
    <property type="evidence" value="ECO:0007669"/>
    <property type="project" value="UniProtKB-EC"/>
</dbReference>
<dbReference type="RefSeq" id="WP_033523320.1">
    <property type="nucleotide sequence ID" value="NZ_JGZC01000008.1"/>
</dbReference>
<dbReference type="AlphaFoldDB" id="A0A087BF40"/>
<keyword evidence="5" id="KW-1185">Reference proteome</keyword>
<dbReference type="OrthoDB" id="3171021at2"/>
<keyword evidence="2 4" id="KW-0808">Transferase</keyword>
<dbReference type="SUPFAM" id="SSF53448">
    <property type="entry name" value="Nucleotide-diphospho-sugar transferases"/>
    <property type="match status" value="1"/>
</dbReference>
<evidence type="ECO:0000256" key="1">
    <source>
        <dbReference type="ARBA" id="ARBA00022676"/>
    </source>
</evidence>
<sequence>MGEPMKVSIIVPVYNVEAYLDRCLSSVVKQTYRDLDIIVVDDGSTDACPGKCDEWAGHDERVRVVHKKNGGLSSARNAGLDTMTGELVAFVDSDDWIEPDMIERMVRWKNEHHADIVQCGVLKTFEDGRAKSMEGDRAARTFTGDEALHAFLYHRDRMTSAVWNKLYDARLFRDGDGRLRFPSGLNSEDYYMMCRLYGRIGTLYYEPQPFYHYCVRKDSICRSGINPHSFDKIAIADDCRDYLRSCGYPDQQALDYFVMQGHYDVLYTLLRNHADARLIGRYRRELAVAAKPVYGNASVGLSKKARILLISHMPRLYYRLTAR</sequence>
<dbReference type="GO" id="GO:0050510">
    <property type="term" value="F:N-acetylgalactosaminyl-proteoglycan 3-beta-glucuronosyltransferase activity"/>
    <property type="evidence" value="ECO:0007669"/>
    <property type="project" value="UniProtKB-EC"/>
</dbReference>
<accession>A0A087BF40</accession>
<dbReference type="EC" id="2.4.1.175" evidence="4"/>
<dbReference type="InterPro" id="IPR029044">
    <property type="entry name" value="Nucleotide-diphossugar_trans"/>
</dbReference>
<keyword evidence="1 4" id="KW-0328">Glycosyltransferase</keyword>
<dbReference type="Gene3D" id="3.90.550.10">
    <property type="entry name" value="Spore Coat Polysaccharide Biosynthesis Protein SpsA, Chain A"/>
    <property type="match status" value="1"/>
</dbReference>
<comment type="caution">
    <text evidence="4">The sequence shown here is derived from an EMBL/GenBank/DDBJ whole genome shotgun (WGS) entry which is preliminary data.</text>
</comment>
<dbReference type="CDD" id="cd00761">
    <property type="entry name" value="Glyco_tranf_GTA_type"/>
    <property type="match status" value="1"/>
</dbReference>
<dbReference type="Pfam" id="PF00535">
    <property type="entry name" value="Glycos_transf_2"/>
    <property type="match status" value="1"/>
</dbReference>
<dbReference type="PANTHER" id="PTHR22916:SF51">
    <property type="entry name" value="GLYCOSYLTRANSFERASE EPSH-RELATED"/>
    <property type="match status" value="1"/>
</dbReference>
<reference evidence="4 5" key="1">
    <citation type="submission" date="2014-03" db="EMBL/GenBank/DDBJ databases">
        <title>Genomics of Bifidobacteria.</title>
        <authorList>
            <person name="Ventura M."/>
            <person name="Milani C."/>
            <person name="Lugli G.A."/>
        </authorList>
    </citation>
    <scope>NUCLEOTIDE SEQUENCE [LARGE SCALE GENOMIC DNA]</scope>
    <source>
        <strain evidence="4 5">LMG 11341</strain>
    </source>
</reference>
<dbReference type="EC" id="2.4.1.226" evidence="4"/>
<dbReference type="InterPro" id="IPR001173">
    <property type="entry name" value="Glyco_trans_2-like"/>
</dbReference>
<evidence type="ECO:0000256" key="2">
    <source>
        <dbReference type="ARBA" id="ARBA00022679"/>
    </source>
</evidence>
<dbReference type="PANTHER" id="PTHR22916">
    <property type="entry name" value="GLYCOSYLTRANSFERASE"/>
    <property type="match status" value="1"/>
</dbReference>
<dbReference type="Proteomes" id="UP000029060">
    <property type="component" value="Unassembled WGS sequence"/>
</dbReference>
<dbReference type="EMBL" id="JGZC01000008">
    <property type="protein sequence ID" value="KFI69640.1"/>
    <property type="molecule type" value="Genomic_DNA"/>
</dbReference>
<gene>
    <name evidence="4" type="ORF">BMERY_1729</name>
</gene>
<feature type="domain" description="Glycosyltransferase 2-like" evidence="3">
    <location>
        <begin position="8"/>
        <end position="134"/>
    </location>
</feature>
<proteinExistence type="predicted"/>
<dbReference type="STRING" id="78345.BMERY_1729"/>
<protein>
    <submittedName>
        <fullName evidence="4">Family 2 glycosyl transferase</fullName>
        <ecNumber evidence="4">2.4.1.175</ecNumber>
        <ecNumber evidence="4">2.4.1.226</ecNumber>
    </submittedName>
</protein>
<dbReference type="eggNOG" id="COG1216">
    <property type="taxonomic scope" value="Bacteria"/>
</dbReference>
<evidence type="ECO:0000313" key="5">
    <source>
        <dbReference type="Proteomes" id="UP000029060"/>
    </source>
</evidence>
<name>A0A087BF40_9BIFI</name>